<dbReference type="RefSeq" id="WP_056125209.1">
    <property type="nucleotide sequence ID" value="NZ_WSES01000002.1"/>
</dbReference>
<proteinExistence type="predicted"/>
<protein>
    <recommendedName>
        <fullName evidence="3">Immunity protein 72 domain-containing protein</fullName>
    </recommendedName>
</protein>
<dbReference type="Proteomes" id="UP000443353">
    <property type="component" value="Unassembled WGS sequence"/>
</dbReference>
<comment type="caution">
    <text evidence="1">The sequence shown here is derived from an EMBL/GenBank/DDBJ whole genome shotgun (WGS) entry which is preliminary data.</text>
</comment>
<sequence length="326" mass="36909">MRNLHLEAAIWNLFISVDFFEEAARECERTMDWFGALALTRHVSNFGRNNQIHDRLKEKASEFRRGAELARLGDYQLIWQVSQSVSGDARGFMEQPLHSWMTPAEYREFGDVRLSRMFAYADQITNALNNAFIAAEDFVDPDPDCPESNDDDEGFPGGSIVEIYTEKINQYKEPLFWNLPTPLPEYIIDKSVACRTGDEVPWTGVWYPDTGLEGHSLTFAIKGMPMQPAFRVVKTIEELERENDGGVFGSPITVAVATTWHPVLPSGRTLDPEAELRAKAGDPCPKAGIWQPMEPGASDRRYEAGEMMGSLGTPYGYTVWRWKSER</sequence>
<gene>
    <name evidence="1" type="ORF">GPY61_07710</name>
</gene>
<dbReference type="AlphaFoldDB" id="A0A7X3FXG1"/>
<organism evidence="1 2">
    <name type="scientific">Massilia cellulosiltytica</name>
    <dbReference type="NCBI Taxonomy" id="2683234"/>
    <lineage>
        <taxon>Bacteria</taxon>
        <taxon>Pseudomonadati</taxon>
        <taxon>Pseudomonadota</taxon>
        <taxon>Betaproteobacteria</taxon>
        <taxon>Burkholderiales</taxon>
        <taxon>Oxalobacteraceae</taxon>
        <taxon>Telluria group</taxon>
        <taxon>Massilia</taxon>
    </lineage>
</organism>
<keyword evidence="2" id="KW-1185">Reference proteome</keyword>
<accession>A0A7X3FXG1</accession>
<name>A0A7X3FXG1_9BURK</name>
<reference evidence="1 2" key="1">
    <citation type="submission" date="2019-12" db="EMBL/GenBank/DDBJ databases">
        <authorList>
            <person name="Li C."/>
            <person name="Zhao J."/>
        </authorList>
    </citation>
    <scope>NUCLEOTIDE SEQUENCE [LARGE SCALE GENOMIC DNA]</scope>
    <source>
        <strain evidence="1 2">NEAU-DD11</strain>
    </source>
</reference>
<evidence type="ECO:0000313" key="1">
    <source>
        <dbReference type="EMBL" id="MVW59814.1"/>
    </source>
</evidence>
<evidence type="ECO:0008006" key="3">
    <source>
        <dbReference type="Google" id="ProtNLM"/>
    </source>
</evidence>
<dbReference type="EMBL" id="WSES01000002">
    <property type="protein sequence ID" value="MVW59814.1"/>
    <property type="molecule type" value="Genomic_DNA"/>
</dbReference>
<evidence type="ECO:0000313" key="2">
    <source>
        <dbReference type="Proteomes" id="UP000443353"/>
    </source>
</evidence>